<evidence type="ECO:0000256" key="2">
    <source>
        <dbReference type="ARBA" id="ARBA00004286"/>
    </source>
</evidence>
<dbReference type="OMA" id="THNFCER"/>
<dbReference type="Gramene" id="Manes.15G036800.1.v8.1">
    <property type="protein sequence ID" value="Manes.15G036800.1.v8.1.CDS"/>
    <property type="gene ID" value="Manes.15G036800.v8.1"/>
</dbReference>
<dbReference type="InterPro" id="IPR005818">
    <property type="entry name" value="Histone_H1/H5_H15"/>
</dbReference>
<reference evidence="10" key="1">
    <citation type="journal article" date="2016" name="Nat. Biotechnol.">
        <title>Sequencing wild and cultivated cassava and related species reveals extensive interspecific hybridization and genetic diversity.</title>
        <authorList>
            <person name="Bredeson J.V."/>
            <person name="Lyons J.B."/>
            <person name="Prochnik S.E."/>
            <person name="Wu G.A."/>
            <person name="Ha C.M."/>
            <person name="Edsinger-Gonzales E."/>
            <person name="Grimwood J."/>
            <person name="Schmutz J."/>
            <person name="Rabbi I.Y."/>
            <person name="Egesi C."/>
            <person name="Nauluvula P."/>
            <person name="Lebot V."/>
            <person name="Ndunguru J."/>
            <person name="Mkamilo G."/>
            <person name="Bart R.S."/>
            <person name="Setter T.L."/>
            <person name="Gleadow R.M."/>
            <person name="Kulakow P."/>
            <person name="Ferguson M.E."/>
            <person name="Rounsley S."/>
            <person name="Rokhsar D.S."/>
        </authorList>
    </citation>
    <scope>NUCLEOTIDE SEQUENCE [LARGE SCALE GENOMIC DNA]</scope>
    <source>
        <strain evidence="10">cv. AM560-2</strain>
    </source>
</reference>
<dbReference type="EMBL" id="CM004401">
    <property type="protein sequence ID" value="OAY28048.1"/>
    <property type="molecule type" value="Genomic_DNA"/>
</dbReference>
<dbReference type="GO" id="GO:0030261">
    <property type="term" value="P:chromosome condensation"/>
    <property type="evidence" value="ECO:0000318"/>
    <property type="project" value="GO_Central"/>
</dbReference>
<gene>
    <name evidence="9" type="ORF">MANES_15G036800v8</name>
</gene>
<feature type="domain" description="H15" evidence="8">
    <location>
        <begin position="31"/>
        <end position="101"/>
    </location>
</feature>
<evidence type="ECO:0000256" key="6">
    <source>
        <dbReference type="RuleBase" id="RU003894"/>
    </source>
</evidence>
<dbReference type="SMART" id="SM00526">
    <property type="entry name" value="H15"/>
    <property type="match status" value="1"/>
</dbReference>
<evidence type="ECO:0000313" key="9">
    <source>
        <dbReference type="EMBL" id="OAY28048.1"/>
    </source>
</evidence>
<sequence length="196" mass="21374">MVVKAPEKGKAKAWKEPKLQNTAPAPKKPRAHPPYSKMINEAIMALKERTGSSQIAIAKFIQGKQNPNLPANFKKLLLIQLKKLVASGKLVKVKNSFKLPPKTTNVKAPVKAKEKTEAPAKLRGTTVKLKAVTEAKPKKSLKTAAAKSAGKKAPKSPRKKGSVSAKKKMPMKEMKKPKSIKSPVKKATVKNVERFS</sequence>
<dbReference type="GO" id="GO:0000786">
    <property type="term" value="C:nucleosome"/>
    <property type="evidence" value="ECO:0007669"/>
    <property type="project" value="InterPro"/>
</dbReference>
<evidence type="ECO:0000256" key="1">
    <source>
        <dbReference type="ARBA" id="ARBA00004123"/>
    </source>
</evidence>
<dbReference type="STRING" id="3983.A0A2C9UCG7"/>
<feature type="compositionally biased region" description="Basic residues" evidence="7">
    <location>
        <begin position="177"/>
        <end position="188"/>
    </location>
</feature>
<organism evidence="9 10">
    <name type="scientific">Manihot esculenta</name>
    <name type="common">Cassava</name>
    <name type="synonym">Jatropha manihot</name>
    <dbReference type="NCBI Taxonomy" id="3983"/>
    <lineage>
        <taxon>Eukaryota</taxon>
        <taxon>Viridiplantae</taxon>
        <taxon>Streptophyta</taxon>
        <taxon>Embryophyta</taxon>
        <taxon>Tracheophyta</taxon>
        <taxon>Spermatophyta</taxon>
        <taxon>Magnoliopsida</taxon>
        <taxon>eudicotyledons</taxon>
        <taxon>Gunneridae</taxon>
        <taxon>Pentapetalae</taxon>
        <taxon>rosids</taxon>
        <taxon>fabids</taxon>
        <taxon>Malpighiales</taxon>
        <taxon>Euphorbiaceae</taxon>
        <taxon>Crotonoideae</taxon>
        <taxon>Manihoteae</taxon>
        <taxon>Manihot</taxon>
    </lineage>
</organism>
<dbReference type="InterPro" id="IPR036388">
    <property type="entry name" value="WH-like_DNA-bd_sf"/>
</dbReference>
<keyword evidence="10" id="KW-1185">Reference proteome</keyword>
<dbReference type="InterPro" id="IPR036390">
    <property type="entry name" value="WH_DNA-bd_sf"/>
</dbReference>
<evidence type="ECO:0000259" key="8">
    <source>
        <dbReference type="PROSITE" id="PS51504"/>
    </source>
</evidence>
<accession>A0A2C9UCG7</accession>
<evidence type="ECO:0000256" key="3">
    <source>
        <dbReference type="ARBA" id="ARBA00022454"/>
    </source>
</evidence>
<keyword evidence="5 6" id="KW-0539">Nucleus</keyword>
<dbReference type="GO" id="GO:0003690">
    <property type="term" value="F:double-stranded DNA binding"/>
    <property type="evidence" value="ECO:0000318"/>
    <property type="project" value="GO_Central"/>
</dbReference>
<dbReference type="GO" id="GO:0030527">
    <property type="term" value="F:structural constituent of chromatin"/>
    <property type="evidence" value="ECO:0007669"/>
    <property type="project" value="InterPro"/>
</dbReference>
<feature type="region of interest" description="Disordered" evidence="7">
    <location>
        <begin position="1"/>
        <end position="35"/>
    </location>
</feature>
<dbReference type="PROSITE" id="PS51504">
    <property type="entry name" value="H15"/>
    <property type="match status" value="1"/>
</dbReference>
<keyword evidence="4 6" id="KW-0238">DNA-binding</keyword>
<dbReference type="CDD" id="cd00073">
    <property type="entry name" value="H15"/>
    <property type="match status" value="1"/>
</dbReference>
<comment type="subcellular location">
    <subcellularLocation>
        <location evidence="2">Chromosome</location>
    </subcellularLocation>
    <subcellularLocation>
        <location evidence="1 6">Nucleus</location>
    </subcellularLocation>
</comment>
<dbReference type="AlphaFoldDB" id="A0A2C9UCG7"/>
<dbReference type="PANTHER" id="PTHR11467:SF172">
    <property type="entry name" value="HISTONE H1-LIKE"/>
    <property type="match status" value="1"/>
</dbReference>
<proteinExistence type="inferred from homology"/>
<dbReference type="Gene3D" id="1.10.10.10">
    <property type="entry name" value="Winged helix-like DNA-binding domain superfamily/Winged helix DNA-binding domain"/>
    <property type="match status" value="1"/>
</dbReference>
<feature type="region of interest" description="Disordered" evidence="7">
    <location>
        <begin position="131"/>
        <end position="196"/>
    </location>
</feature>
<evidence type="ECO:0000313" key="10">
    <source>
        <dbReference type="Proteomes" id="UP000091857"/>
    </source>
</evidence>
<evidence type="ECO:0000256" key="5">
    <source>
        <dbReference type="ARBA" id="ARBA00023242"/>
    </source>
</evidence>
<dbReference type="InterPro" id="IPR005819">
    <property type="entry name" value="H1/H5"/>
</dbReference>
<comment type="similarity">
    <text evidence="6">Belongs to the histone H1/H5 family.</text>
</comment>
<dbReference type="SUPFAM" id="SSF46785">
    <property type="entry name" value="Winged helix' DNA-binding domain"/>
    <property type="match status" value="1"/>
</dbReference>
<name>A0A2C9UCG7_MANES</name>
<dbReference type="GO" id="GO:0031492">
    <property type="term" value="F:nucleosomal DNA binding"/>
    <property type="evidence" value="ECO:0000318"/>
    <property type="project" value="GO_Central"/>
</dbReference>
<dbReference type="Proteomes" id="UP000091857">
    <property type="component" value="Chromosome 15"/>
</dbReference>
<dbReference type="GO" id="GO:0005634">
    <property type="term" value="C:nucleus"/>
    <property type="evidence" value="ECO:0000318"/>
    <property type="project" value="GO_Central"/>
</dbReference>
<evidence type="ECO:0000256" key="4">
    <source>
        <dbReference type="ARBA" id="ARBA00023125"/>
    </source>
</evidence>
<keyword evidence="3 6" id="KW-0158">Chromosome</keyword>
<dbReference type="PRINTS" id="PR00624">
    <property type="entry name" value="HISTONEH5"/>
</dbReference>
<dbReference type="PANTHER" id="PTHR11467">
    <property type="entry name" value="HISTONE H1"/>
    <property type="match status" value="1"/>
</dbReference>
<comment type="caution">
    <text evidence="9">The sequence shown here is derived from an EMBL/GenBank/DDBJ whole genome shotgun (WGS) entry which is preliminary data.</text>
</comment>
<dbReference type="GO" id="GO:0045910">
    <property type="term" value="P:negative regulation of DNA recombination"/>
    <property type="evidence" value="ECO:0000318"/>
    <property type="project" value="GO_Central"/>
</dbReference>
<dbReference type="Pfam" id="PF00538">
    <property type="entry name" value="Linker_histone"/>
    <property type="match status" value="1"/>
</dbReference>
<dbReference type="GO" id="GO:0006334">
    <property type="term" value="P:nucleosome assembly"/>
    <property type="evidence" value="ECO:0007669"/>
    <property type="project" value="InterPro"/>
</dbReference>
<feature type="compositionally biased region" description="Basic and acidic residues" evidence="7">
    <location>
        <begin position="1"/>
        <end position="18"/>
    </location>
</feature>
<protein>
    <recommendedName>
        <fullName evidence="8">H15 domain-containing protein</fullName>
    </recommendedName>
</protein>
<feature type="compositionally biased region" description="Basic residues" evidence="7">
    <location>
        <begin position="149"/>
        <end position="169"/>
    </location>
</feature>
<dbReference type="OrthoDB" id="1110759at2759"/>
<evidence type="ECO:0000256" key="7">
    <source>
        <dbReference type="SAM" id="MobiDB-lite"/>
    </source>
</evidence>